<feature type="domain" description="TonB-dependent receptor plug" evidence="4">
    <location>
        <begin position="138"/>
        <end position="239"/>
    </location>
</feature>
<dbReference type="NCBIfam" id="TIGR01782">
    <property type="entry name" value="TonB-Xanth-Caul"/>
    <property type="match status" value="1"/>
</dbReference>
<dbReference type="InterPro" id="IPR036942">
    <property type="entry name" value="Beta-barrel_TonB_sf"/>
</dbReference>
<dbReference type="OrthoDB" id="8727862at2"/>
<dbReference type="PANTHER" id="PTHR40980:SF4">
    <property type="entry name" value="TONB-DEPENDENT RECEPTOR-LIKE BETA-BARREL DOMAIN-CONTAINING PROTEIN"/>
    <property type="match status" value="1"/>
</dbReference>
<evidence type="ECO:0000256" key="2">
    <source>
        <dbReference type="ARBA" id="ARBA00023136"/>
    </source>
</evidence>
<keyword evidence="5" id="KW-0675">Receptor</keyword>
<dbReference type="EMBL" id="CP003557">
    <property type="protein sequence ID" value="AFN75858.1"/>
    <property type="molecule type" value="Genomic_DNA"/>
</dbReference>
<dbReference type="AlphaFoldDB" id="I7A3R8"/>
<sequence length="1005" mass="113818">MKTSTLSNFCSKLIILVLLFLSFNETLFAAGGLRGRVFDKTTNEPLIGANVIVQGTSLGSATDLEGRYSIVGIPAGKHTIVVSYIGYRQESTEIEILDNRTVQQDFYLEFITLEGETIVITAQVEGQVQAINQQFSSNTIANVVSKSRIKELPDVNAAESIGRLPGVSIQRYGGEATKVEIRGLSPKYNAVTVNGVRLPATGGNDRSVDLSLISSNILDGIEVKKANLPDMDADALGGTVDLKLREAPEGFHLNTNIQGGYNKLQNYYGNYNLSANLSNRFLNNKLGVIASFNTDNYDRSADKFQGEYLRTTDVTTGETQVYISQLRLREENVKRQRTGGSLLLDYKLSNGKITANSFYNKLTWDGLYRINRMLLSENRHFYDLEDRGGTTSIFTGAVGMEQDFNWIKYDFSVSHTSSRNDNPSDRTWTFVQENASFETGKITPDTHPTEVPSFVTLDTNATGLESAYIYGTKLNEDETAFQLNLQMPFTLSKDINGYIKAGTKFKWLKRLYDQEQNGRGSLQYGAGTGLSRELRRILLYLAQKYPEQFNFQSDSILVRENAVLPISRFLSDYNRDDFLNGDYPLGFVVDNDLMNKVMEAIFAKDKIEGDTAAIARRYSIGSLGNDYDGKESIQAAYFMGELNLTKYLTLIGGMRWEKEHTVYNGQRFRQVTPNNVEAAPADFEDLEIERDNEFFLPMIHLIVKPVDWMKIRLARTETLTRPDFIQYAPITWVNSYQSYIKAANSKIKPSHSTNYDLSVSVYENYVGLFSVTGFYKKIDDLAFYASYILQPGLAYTFEDTAFVSGLNIPNSWLKSAPQIDTYINNPEPAYYKGVELEWQTNFWYLPSILKGVVLNVNYTYIHSEIKKQLFYNKLGDLIPGTRPPRRQPILVDSFRVARMPDQPKHIVNVTLGYDYKGFSARLSYLYQTDKVTYISSESALDNFTGPYSRWDFTVQQKLDNGIQVFANFTNLNNRPDESFRGSSLRNPTYIEYYGFSMDVGIRYNL</sequence>
<dbReference type="HOGENOM" id="CLU_006935_1_2_10"/>
<dbReference type="RefSeq" id="WP_014857288.1">
    <property type="nucleotide sequence ID" value="NC_018178.1"/>
</dbReference>
<name>I7A3R8_MELRP</name>
<evidence type="ECO:0000256" key="3">
    <source>
        <dbReference type="ARBA" id="ARBA00023237"/>
    </source>
</evidence>
<dbReference type="SUPFAM" id="SSF49464">
    <property type="entry name" value="Carboxypeptidase regulatory domain-like"/>
    <property type="match status" value="1"/>
</dbReference>
<reference evidence="5 6" key="1">
    <citation type="journal article" date="2013" name="PLoS ONE">
        <title>Genomic analysis of Melioribacter roseus, facultatively anaerobic organotrophic bacterium representing a novel deep lineage within Bacteriodetes/Chlorobi group.</title>
        <authorList>
            <person name="Kadnikov V.V."/>
            <person name="Mardanov A.V."/>
            <person name="Podosokorskaya O.A."/>
            <person name="Gavrilov S.N."/>
            <person name="Kublanov I.V."/>
            <person name="Beletsky A.V."/>
            <person name="Bonch-Osmolovskaya E.A."/>
            <person name="Ravin N.V."/>
        </authorList>
    </citation>
    <scope>NUCLEOTIDE SEQUENCE [LARGE SCALE GENOMIC DNA]</scope>
    <source>
        <strain evidence="6">JCM 17771 / P3M-2</strain>
    </source>
</reference>
<accession>I7A3R8</accession>
<dbReference type="InterPro" id="IPR010104">
    <property type="entry name" value="TonB_rcpt_bac"/>
</dbReference>
<dbReference type="Gene3D" id="2.170.130.10">
    <property type="entry name" value="TonB-dependent receptor, plug domain"/>
    <property type="match status" value="1"/>
</dbReference>
<dbReference type="GO" id="GO:0009279">
    <property type="term" value="C:cell outer membrane"/>
    <property type="evidence" value="ECO:0007669"/>
    <property type="project" value="UniProtKB-SubCell"/>
</dbReference>
<dbReference type="KEGG" id="mro:MROS_2628"/>
<proteinExistence type="predicted"/>
<keyword evidence="3" id="KW-0998">Cell outer membrane</keyword>
<gene>
    <name evidence="5" type="ordered locus">MROS_2628</name>
</gene>
<dbReference type="eggNOG" id="COG4771">
    <property type="taxonomic scope" value="Bacteria"/>
</dbReference>
<dbReference type="InterPro" id="IPR037066">
    <property type="entry name" value="Plug_dom_sf"/>
</dbReference>
<dbReference type="InterPro" id="IPR012910">
    <property type="entry name" value="Plug_dom"/>
</dbReference>
<dbReference type="PANTHER" id="PTHR40980">
    <property type="entry name" value="PLUG DOMAIN-CONTAINING PROTEIN"/>
    <property type="match status" value="1"/>
</dbReference>
<organism evidence="5 6">
    <name type="scientific">Melioribacter roseus (strain DSM 23840 / JCM 17771 / VKM B-2668 / P3M-2)</name>
    <dbReference type="NCBI Taxonomy" id="1191523"/>
    <lineage>
        <taxon>Bacteria</taxon>
        <taxon>Pseudomonadati</taxon>
        <taxon>Ignavibacteriota</taxon>
        <taxon>Ignavibacteria</taxon>
        <taxon>Ignavibacteriales</taxon>
        <taxon>Melioribacteraceae</taxon>
        <taxon>Melioribacter</taxon>
    </lineage>
</organism>
<keyword evidence="2" id="KW-0472">Membrane</keyword>
<evidence type="ECO:0000256" key="1">
    <source>
        <dbReference type="ARBA" id="ARBA00004442"/>
    </source>
</evidence>
<comment type="subcellular location">
    <subcellularLocation>
        <location evidence="1">Cell outer membrane</location>
    </subcellularLocation>
</comment>
<protein>
    <submittedName>
        <fullName evidence="5">TonB-dependent receptor</fullName>
    </submittedName>
</protein>
<evidence type="ECO:0000259" key="4">
    <source>
        <dbReference type="Pfam" id="PF07715"/>
    </source>
</evidence>
<dbReference type="PATRIC" id="fig|1191523.3.peg.2763"/>
<dbReference type="InterPro" id="IPR008969">
    <property type="entry name" value="CarboxyPept-like_regulatory"/>
</dbReference>
<evidence type="ECO:0000313" key="5">
    <source>
        <dbReference type="EMBL" id="AFN75858.1"/>
    </source>
</evidence>
<dbReference type="Gene3D" id="2.60.40.1120">
    <property type="entry name" value="Carboxypeptidase-like, regulatory domain"/>
    <property type="match status" value="1"/>
</dbReference>
<keyword evidence="6" id="KW-1185">Reference proteome</keyword>
<dbReference type="Proteomes" id="UP000009011">
    <property type="component" value="Chromosome"/>
</dbReference>
<dbReference type="SUPFAM" id="SSF56935">
    <property type="entry name" value="Porins"/>
    <property type="match status" value="1"/>
</dbReference>
<dbReference type="Pfam" id="PF07715">
    <property type="entry name" value="Plug"/>
    <property type="match status" value="1"/>
</dbReference>
<evidence type="ECO:0000313" key="6">
    <source>
        <dbReference type="Proteomes" id="UP000009011"/>
    </source>
</evidence>
<dbReference type="Pfam" id="PF13715">
    <property type="entry name" value="CarbopepD_reg_2"/>
    <property type="match status" value="1"/>
</dbReference>
<dbReference type="Gene3D" id="2.40.170.20">
    <property type="entry name" value="TonB-dependent receptor, beta-barrel domain"/>
    <property type="match status" value="1"/>
</dbReference>
<dbReference type="STRING" id="1191523.MROS_2628"/>
<dbReference type="eggNOG" id="COG1629">
    <property type="taxonomic scope" value="Bacteria"/>
</dbReference>